<dbReference type="AlphaFoldDB" id="A0A0D0AD81"/>
<accession>A0A0D0AD81</accession>
<keyword evidence="2" id="KW-1185">Reference proteome</keyword>
<sequence length="54" mass="6344">MSQVFVRNLSFQAHDLGREATLLLTFDGNMKGIYEKFFPIVWKWGLSLLSVIYY</sequence>
<organism evidence="1 2">
    <name type="scientific">Suillus luteus UH-Slu-Lm8-n1</name>
    <dbReference type="NCBI Taxonomy" id="930992"/>
    <lineage>
        <taxon>Eukaryota</taxon>
        <taxon>Fungi</taxon>
        <taxon>Dikarya</taxon>
        <taxon>Basidiomycota</taxon>
        <taxon>Agaricomycotina</taxon>
        <taxon>Agaricomycetes</taxon>
        <taxon>Agaricomycetidae</taxon>
        <taxon>Boletales</taxon>
        <taxon>Suillineae</taxon>
        <taxon>Suillaceae</taxon>
        <taxon>Suillus</taxon>
    </lineage>
</organism>
<dbReference type="Proteomes" id="UP000054485">
    <property type="component" value="Unassembled WGS sequence"/>
</dbReference>
<evidence type="ECO:0000313" key="2">
    <source>
        <dbReference type="Proteomes" id="UP000054485"/>
    </source>
</evidence>
<evidence type="ECO:0000313" key="1">
    <source>
        <dbReference type="EMBL" id="KIK39671.1"/>
    </source>
</evidence>
<dbReference type="OrthoDB" id="3165318at2759"/>
<proteinExistence type="predicted"/>
<reference evidence="2" key="2">
    <citation type="submission" date="2015-01" db="EMBL/GenBank/DDBJ databases">
        <title>Evolutionary Origins and Diversification of the Mycorrhizal Mutualists.</title>
        <authorList>
            <consortium name="DOE Joint Genome Institute"/>
            <consortium name="Mycorrhizal Genomics Consortium"/>
            <person name="Kohler A."/>
            <person name="Kuo A."/>
            <person name="Nagy L.G."/>
            <person name="Floudas D."/>
            <person name="Copeland A."/>
            <person name="Barry K.W."/>
            <person name="Cichocki N."/>
            <person name="Veneault-Fourrey C."/>
            <person name="LaButti K."/>
            <person name="Lindquist E.A."/>
            <person name="Lipzen A."/>
            <person name="Lundell T."/>
            <person name="Morin E."/>
            <person name="Murat C."/>
            <person name="Riley R."/>
            <person name="Ohm R."/>
            <person name="Sun H."/>
            <person name="Tunlid A."/>
            <person name="Henrissat B."/>
            <person name="Grigoriev I.V."/>
            <person name="Hibbett D.S."/>
            <person name="Martin F."/>
        </authorList>
    </citation>
    <scope>NUCLEOTIDE SEQUENCE [LARGE SCALE GENOMIC DNA]</scope>
    <source>
        <strain evidence="2">UH-Slu-Lm8-n1</strain>
    </source>
</reference>
<dbReference type="HOGENOM" id="CLU_3051963_0_0_1"/>
<reference evidence="1 2" key="1">
    <citation type="submission" date="2014-04" db="EMBL/GenBank/DDBJ databases">
        <authorList>
            <consortium name="DOE Joint Genome Institute"/>
            <person name="Kuo A."/>
            <person name="Ruytinx J."/>
            <person name="Rineau F."/>
            <person name="Colpaert J."/>
            <person name="Kohler A."/>
            <person name="Nagy L.G."/>
            <person name="Floudas D."/>
            <person name="Copeland A."/>
            <person name="Barry K.W."/>
            <person name="Cichocki N."/>
            <person name="Veneault-Fourrey C."/>
            <person name="LaButti K."/>
            <person name="Lindquist E.A."/>
            <person name="Lipzen A."/>
            <person name="Lundell T."/>
            <person name="Morin E."/>
            <person name="Murat C."/>
            <person name="Sun H."/>
            <person name="Tunlid A."/>
            <person name="Henrissat B."/>
            <person name="Grigoriev I.V."/>
            <person name="Hibbett D.S."/>
            <person name="Martin F."/>
            <person name="Nordberg H.P."/>
            <person name="Cantor M.N."/>
            <person name="Hua S.X."/>
        </authorList>
    </citation>
    <scope>NUCLEOTIDE SEQUENCE [LARGE SCALE GENOMIC DNA]</scope>
    <source>
        <strain evidence="1 2">UH-Slu-Lm8-n1</strain>
    </source>
</reference>
<dbReference type="EMBL" id="KN835333">
    <property type="protein sequence ID" value="KIK39671.1"/>
    <property type="molecule type" value="Genomic_DNA"/>
</dbReference>
<name>A0A0D0AD81_9AGAM</name>
<gene>
    <name evidence="1" type="ORF">CY34DRAFT_808024</name>
</gene>
<protein>
    <submittedName>
        <fullName evidence="1">Uncharacterized protein</fullName>
    </submittedName>
</protein>
<dbReference type="InParanoid" id="A0A0D0AD81"/>